<dbReference type="Proteomes" id="UP000008021">
    <property type="component" value="Chromosome 11"/>
</dbReference>
<evidence type="ECO:0000313" key="2">
    <source>
        <dbReference type="EnsemblPlants" id="OMERI11G06830.1"/>
    </source>
</evidence>
<dbReference type="HOGENOM" id="CLU_2175008_0_0_1"/>
<reference evidence="2" key="2">
    <citation type="submission" date="2018-05" db="EMBL/GenBank/DDBJ databases">
        <title>OmerRS3 (Oryza meridionalis Reference Sequence Version 3).</title>
        <authorList>
            <person name="Zhang J."/>
            <person name="Kudrna D."/>
            <person name="Lee S."/>
            <person name="Talag J."/>
            <person name="Welchert J."/>
            <person name="Wing R.A."/>
        </authorList>
    </citation>
    <scope>NUCLEOTIDE SEQUENCE [LARGE SCALE GENOMIC DNA]</scope>
    <source>
        <strain evidence="2">cv. OR44</strain>
    </source>
</reference>
<evidence type="ECO:0000313" key="3">
    <source>
        <dbReference type="Proteomes" id="UP000008021"/>
    </source>
</evidence>
<organism evidence="2">
    <name type="scientific">Oryza meridionalis</name>
    <dbReference type="NCBI Taxonomy" id="40149"/>
    <lineage>
        <taxon>Eukaryota</taxon>
        <taxon>Viridiplantae</taxon>
        <taxon>Streptophyta</taxon>
        <taxon>Embryophyta</taxon>
        <taxon>Tracheophyta</taxon>
        <taxon>Spermatophyta</taxon>
        <taxon>Magnoliopsida</taxon>
        <taxon>Liliopsida</taxon>
        <taxon>Poales</taxon>
        <taxon>Poaceae</taxon>
        <taxon>BOP clade</taxon>
        <taxon>Oryzoideae</taxon>
        <taxon>Oryzeae</taxon>
        <taxon>Oryzinae</taxon>
        <taxon>Oryza</taxon>
    </lineage>
</organism>
<sequence length="110" mass="11757">MVAGGGDGVHRLLRPSEAMTRNSQPAPASGVLLTSGSATTHRFRPPSPNDLVTARQSCTRHTPLLPQLTLITEDSMRDLSSSLAGVWSEVRAAAAPWRLMTARQSPRLAT</sequence>
<feature type="region of interest" description="Disordered" evidence="1">
    <location>
        <begin position="1"/>
        <end position="33"/>
    </location>
</feature>
<name>A0A0E0F437_9ORYZ</name>
<keyword evidence="3" id="KW-1185">Reference proteome</keyword>
<dbReference type="EnsemblPlants" id="OMERI11G06830.1">
    <property type="protein sequence ID" value="OMERI11G06830.1"/>
    <property type="gene ID" value="OMERI11G06830"/>
</dbReference>
<protein>
    <submittedName>
        <fullName evidence="2">Uncharacterized protein</fullName>
    </submittedName>
</protein>
<feature type="compositionally biased region" description="Polar residues" evidence="1">
    <location>
        <begin position="19"/>
        <end position="33"/>
    </location>
</feature>
<proteinExistence type="predicted"/>
<dbReference type="Gramene" id="OMERI11G06830.1">
    <property type="protein sequence ID" value="OMERI11G06830.1"/>
    <property type="gene ID" value="OMERI11G06830"/>
</dbReference>
<dbReference type="AlphaFoldDB" id="A0A0E0F437"/>
<accession>A0A0E0F437</accession>
<reference evidence="2" key="1">
    <citation type="submission" date="2015-04" db="UniProtKB">
        <authorList>
            <consortium name="EnsemblPlants"/>
        </authorList>
    </citation>
    <scope>IDENTIFICATION</scope>
</reference>
<evidence type="ECO:0000256" key="1">
    <source>
        <dbReference type="SAM" id="MobiDB-lite"/>
    </source>
</evidence>